<dbReference type="InterPro" id="IPR028082">
    <property type="entry name" value="Peripla_BP_I"/>
</dbReference>
<dbReference type="SUPFAM" id="SSF53822">
    <property type="entry name" value="Periplasmic binding protein-like I"/>
    <property type="match status" value="1"/>
</dbReference>
<feature type="chain" id="PRO_5031191839" evidence="3">
    <location>
        <begin position="23"/>
        <end position="387"/>
    </location>
</feature>
<sequence>MTPTTKALVMAGLLLAAGSAQADIKIGFSAVLSGPQAAQGQDQYDGFMLAVEQLGGKFGDQKVSVVNEDDQLKPDVGSQILQKFLERDKVDAVVGLGYSNILMAQTRRIKESGVVAISTVAGPAPIAGKLCMPNLFVMGWQNDGMSEAMGQYVKDKGYKNVYLMSSNYQAGKDKLAGFKRYYGGPVANEVYTPLGQLDYSAEISQLQTAKPDALFAFYTGAIGVNVVRQLSQAGLMGKLPFFSDSLIEANTLAAMKNSAIGAIYGSPWATVLDNPQNKKFVDGFKAKYQRTPSEYAVNGYDAAYLLDAAVRKLNGKVSDKKAFADAVKSVGGSFPTVRGKFRFNTNNMPVQNYYAFEIVPQGDSFAVKQLAQVFTDHQDAYVNECKP</sequence>
<dbReference type="CDD" id="cd06359">
    <property type="entry name" value="PBP1_Nba-like"/>
    <property type="match status" value="1"/>
</dbReference>
<proteinExistence type="inferred from homology"/>
<evidence type="ECO:0000256" key="3">
    <source>
        <dbReference type="SAM" id="SignalP"/>
    </source>
</evidence>
<accession>A0A7Y9IUT9</accession>
<dbReference type="InterPro" id="IPR028081">
    <property type="entry name" value="Leu-bd"/>
</dbReference>
<dbReference type="AlphaFoldDB" id="A0A7Y9IUT9"/>
<reference evidence="5 6" key="1">
    <citation type="submission" date="2020-07" db="EMBL/GenBank/DDBJ databases">
        <title>Genomic Encyclopedia of Type Strains, Phase IV (KMG-V): Genome sequencing to study the core and pangenomes of soil and plant-associated prokaryotes.</title>
        <authorList>
            <person name="Whitman W."/>
        </authorList>
    </citation>
    <scope>NUCLEOTIDE SEQUENCE [LARGE SCALE GENOMIC DNA]</scope>
    <source>
        <strain evidence="5 6">SAS40</strain>
    </source>
</reference>
<comment type="caution">
    <text evidence="5">The sequence shown here is derived from an EMBL/GenBank/DDBJ whole genome shotgun (WGS) entry which is preliminary data.</text>
</comment>
<protein>
    <submittedName>
        <fullName evidence="5">Branched-chain amino acid transport system substrate-binding protein</fullName>
    </submittedName>
</protein>
<dbReference type="InterPro" id="IPR051010">
    <property type="entry name" value="BCAA_transport"/>
</dbReference>
<organism evidence="5 6">
    <name type="scientific">Pigmentiphaga litoralis</name>
    <dbReference type="NCBI Taxonomy" id="516702"/>
    <lineage>
        <taxon>Bacteria</taxon>
        <taxon>Pseudomonadati</taxon>
        <taxon>Pseudomonadota</taxon>
        <taxon>Betaproteobacteria</taxon>
        <taxon>Burkholderiales</taxon>
        <taxon>Alcaligenaceae</taxon>
        <taxon>Pigmentiphaga</taxon>
    </lineage>
</organism>
<evidence type="ECO:0000256" key="2">
    <source>
        <dbReference type="ARBA" id="ARBA00022729"/>
    </source>
</evidence>
<dbReference type="EMBL" id="JACBYR010000001">
    <property type="protein sequence ID" value="NYE82898.1"/>
    <property type="molecule type" value="Genomic_DNA"/>
</dbReference>
<keyword evidence="6" id="KW-1185">Reference proteome</keyword>
<comment type="similarity">
    <text evidence="1">Belongs to the leucine-binding protein family.</text>
</comment>
<dbReference type="RefSeq" id="WP_179586137.1">
    <property type="nucleotide sequence ID" value="NZ_JACBYR010000001.1"/>
</dbReference>
<feature type="domain" description="Leucine-binding protein" evidence="4">
    <location>
        <begin position="24"/>
        <end position="362"/>
    </location>
</feature>
<dbReference type="Proteomes" id="UP000542125">
    <property type="component" value="Unassembled WGS sequence"/>
</dbReference>
<evidence type="ECO:0000313" key="5">
    <source>
        <dbReference type="EMBL" id="NYE82898.1"/>
    </source>
</evidence>
<dbReference type="Gene3D" id="3.40.50.2300">
    <property type="match status" value="2"/>
</dbReference>
<name>A0A7Y9IUT9_9BURK</name>
<evidence type="ECO:0000313" key="6">
    <source>
        <dbReference type="Proteomes" id="UP000542125"/>
    </source>
</evidence>
<evidence type="ECO:0000256" key="1">
    <source>
        <dbReference type="ARBA" id="ARBA00010062"/>
    </source>
</evidence>
<dbReference type="PANTHER" id="PTHR30483:SF6">
    <property type="entry name" value="PERIPLASMIC BINDING PROTEIN OF ABC TRANSPORTER FOR NATURAL AMINO ACIDS"/>
    <property type="match status" value="1"/>
</dbReference>
<evidence type="ECO:0000259" key="4">
    <source>
        <dbReference type="Pfam" id="PF13458"/>
    </source>
</evidence>
<keyword evidence="2 3" id="KW-0732">Signal</keyword>
<gene>
    <name evidence="5" type="ORF">FHW18_002169</name>
</gene>
<dbReference type="PANTHER" id="PTHR30483">
    <property type="entry name" value="LEUCINE-SPECIFIC-BINDING PROTEIN"/>
    <property type="match status" value="1"/>
</dbReference>
<dbReference type="Pfam" id="PF13458">
    <property type="entry name" value="Peripla_BP_6"/>
    <property type="match status" value="1"/>
</dbReference>
<feature type="signal peptide" evidence="3">
    <location>
        <begin position="1"/>
        <end position="22"/>
    </location>
</feature>